<feature type="domain" description="DUF1553" evidence="4">
    <location>
        <begin position="369"/>
        <end position="601"/>
    </location>
</feature>
<dbReference type="AlphaFoldDB" id="A0A5C6DFI6"/>
<evidence type="ECO:0000259" key="3">
    <source>
        <dbReference type="Pfam" id="PF07583"/>
    </source>
</evidence>
<protein>
    <recommendedName>
        <fullName evidence="7">DUF1553 domain-containing protein</fullName>
    </recommendedName>
</protein>
<evidence type="ECO:0000256" key="2">
    <source>
        <dbReference type="SAM" id="Phobius"/>
    </source>
</evidence>
<keyword evidence="6" id="KW-1185">Reference proteome</keyword>
<keyword evidence="2" id="KW-0812">Transmembrane</keyword>
<evidence type="ECO:0000256" key="1">
    <source>
        <dbReference type="SAM" id="MobiDB-lite"/>
    </source>
</evidence>
<feature type="transmembrane region" description="Helical" evidence="2">
    <location>
        <begin position="36"/>
        <end position="57"/>
    </location>
</feature>
<evidence type="ECO:0000259" key="4">
    <source>
        <dbReference type="Pfam" id="PF07587"/>
    </source>
</evidence>
<keyword evidence="2" id="KW-0472">Membrane</keyword>
<dbReference type="EMBL" id="SJPV01000006">
    <property type="protein sequence ID" value="TWU36013.1"/>
    <property type="molecule type" value="Genomic_DNA"/>
</dbReference>
<sequence length="626" mass="70962">MSGHVVAPPNIDTQTKSASPAPRRSVKRKRRKKPTWLVVLMFGSSVVMFGLVVWVVAESGSEVSSPTTGSATAEKASPVAAVERDRRDRRLREDALVRPDVPASHSGQSLALDLPDTMHDLETFDTEWTDRPFESESPVHAHNSIDDLVFRNLIERGIEPAKLCSDETFLRRVYIDLLGTLPTVDETTRFLDDRDERKRAKLIDAVLQRDEYVDYITMKWCDILRVKAEFPINLWPNAAQAYHHWIHESVKTNRRYDEFAFELLTASGSNFRTPQVNFYRAMQSKEPIAIAQTVALTFLCERAEKWPTERLEGMSGFFSKVGYKPTGEWKEEIVFYDARRGETASPNDPVAAVYPNGVKAIIPAGEDPRRVFASWLVHEKNPWFARAIANRVWFWLLGRGIVDPPDDVGPENPASNLELLNHLADDLIAADFDLKHLFREILNSSTYQLSCIPATEDPDAGVHFAHYHPRRLDAEVLIDAICQITGTTEVYMSIIPEPFTFLPDHQRAIALPDGSITSSFLETFGRPARDTGMELERNNRLTAGQALHLLNSNHIRDKLKQGPGIKELLRQAINSTQTAEILYLAILSRRPTETERMTAEELCRSHEGTRDLAWALVNTDEFLFRH</sequence>
<dbReference type="Pfam" id="PF07583">
    <property type="entry name" value="PSCyt2"/>
    <property type="match status" value="1"/>
</dbReference>
<feature type="compositionally biased region" description="Polar residues" evidence="1">
    <location>
        <begin position="62"/>
        <end position="71"/>
    </location>
</feature>
<proteinExistence type="predicted"/>
<feature type="region of interest" description="Disordered" evidence="1">
    <location>
        <begin position="1"/>
        <end position="29"/>
    </location>
</feature>
<keyword evidence="2" id="KW-1133">Transmembrane helix</keyword>
<name>A0A5C6DFI6_9BACT</name>
<organism evidence="5 6">
    <name type="scientific">Novipirellula artificiosorum</name>
    <dbReference type="NCBI Taxonomy" id="2528016"/>
    <lineage>
        <taxon>Bacteria</taxon>
        <taxon>Pseudomonadati</taxon>
        <taxon>Planctomycetota</taxon>
        <taxon>Planctomycetia</taxon>
        <taxon>Pirellulales</taxon>
        <taxon>Pirellulaceae</taxon>
        <taxon>Novipirellula</taxon>
    </lineage>
</organism>
<dbReference type="InterPro" id="IPR011444">
    <property type="entry name" value="DUF1549"/>
</dbReference>
<reference evidence="5 6" key="1">
    <citation type="submission" date="2019-02" db="EMBL/GenBank/DDBJ databases">
        <title>Deep-cultivation of Planctomycetes and their phenomic and genomic characterization uncovers novel biology.</title>
        <authorList>
            <person name="Wiegand S."/>
            <person name="Jogler M."/>
            <person name="Boedeker C."/>
            <person name="Pinto D."/>
            <person name="Vollmers J."/>
            <person name="Rivas-Marin E."/>
            <person name="Kohn T."/>
            <person name="Peeters S.H."/>
            <person name="Heuer A."/>
            <person name="Rast P."/>
            <person name="Oberbeckmann S."/>
            <person name="Bunk B."/>
            <person name="Jeske O."/>
            <person name="Meyerdierks A."/>
            <person name="Storesund J.E."/>
            <person name="Kallscheuer N."/>
            <person name="Luecker S."/>
            <person name="Lage O.M."/>
            <person name="Pohl T."/>
            <person name="Merkel B.J."/>
            <person name="Hornburger P."/>
            <person name="Mueller R.-W."/>
            <person name="Bruemmer F."/>
            <person name="Labrenz M."/>
            <person name="Spormann A.M."/>
            <person name="Op Den Camp H."/>
            <person name="Overmann J."/>
            <person name="Amann R."/>
            <person name="Jetten M.S.M."/>
            <person name="Mascher T."/>
            <person name="Medema M.H."/>
            <person name="Devos D.P."/>
            <person name="Kaster A.-K."/>
            <person name="Ovreas L."/>
            <person name="Rohde M."/>
            <person name="Galperin M.Y."/>
            <person name="Jogler C."/>
        </authorList>
    </citation>
    <scope>NUCLEOTIDE SEQUENCE [LARGE SCALE GENOMIC DNA]</scope>
    <source>
        <strain evidence="5 6">Poly41</strain>
    </source>
</reference>
<dbReference type="InterPro" id="IPR022655">
    <property type="entry name" value="DUF1553"/>
</dbReference>
<evidence type="ECO:0008006" key="7">
    <source>
        <dbReference type="Google" id="ProtNLM"/>
    </source>
</evidence>
<feature type="region of interest" description="Disordered" evidence="1">
    <location>
        <begin position="62"/>
        <end position="111"/>
    </location>
</feature>
<feature type="compositionally biased region" description="Basic and acidic residues" evidence="1">
    <location>
        <begin position="82"/>
        <end position="97"/>
    </location>
</feature>
<evidence type="ECO:0000313" key="6">
    <source>
        <dbReference type="Proteomes" id="UP000319143"/>
    </source>
</evidence>
<accession>A0A5C6DFI6</accession>
<gene>
    <name evidence="5" type="ORF">Poly41_37650</name>
</gene>
<feature type="domain" description="DUF1549" evidence="3">
    <location>
        <begin position="145"/>
        <end position="285"/>
    </location>
</feature>
<dbReference type="Proteomes" id="UP000319143">
    <property type="component" value="Unassembled WGS sequence"/>
</dbReference>
<dbReference type="Pfam" id="PF07587">
    <property type="entry name" value="PSD1"/>
    <property type="match status" value="1"/>
</dbReference>
<evidence type="ECO:0000313" key="5">
    <source>
        <dbReference type="EMBL" id="TWU36013.1"/>
    </source>
</evidence>
<comment type="caution">
    <text evidence="5">The sequence shown here is derived from an EMBL/GenBank/DDBJ whole genome shotgun (WGS) entry which is preliminary data.</text>
</comment>
<dbReference type="PANTHER" id="PTHR35889:SF3">
    <property type="entry name" value="F-BOX DOMAIN-CONTAINING PROTEIN"/>
    <property type="match status" value="1"/>
</dbReference>
<dbReference type="PANTHER" id="PTHR35889">
    <property type="entry name" value="CYCLOINULO-OLIGOSACCHARIDE FRUCTANOTRANSFERASE-RELATED"/>
    <property type="match status" value="1"/>
</dbReference>